<feature type="transmembrane region" description="Helical" evidence="1">
    <location>
        <begin position="283"/>
        <end position="309"/>
    </location>
</feature>
<feature type="transmembrane region" description="Helical" evidence="1">
    <location>
        <begin position="86"/>
        <end position="106"/>
    </location>
</feature>
<feature type="transmembrane region" description="Helical" evidence="1">
    <location>
        <begin position="193"/>
        <end position="219"/>
    </location>
</feature>
<feature type="transmembrane region" description="Helical" evidence="1">
    <location>
        <begin position="139"/>
        <end position="157"/>
    </location>
</feature>
<keyword evidence="1" id="KW-1133">Transmembrane helix</keyword>
<dbReference type="AlphaFoldDB" id="A0A3S2Z572"/>
<feature type="transmembrane region" description="Helical" evidence="1">
    <location>
        <begin position="330"/>
        <end position="351"/>
    </location>
</feature>
<dbReference type="OrthoDB" id="7889025at2"/>
<feature type="transmembrane region" description="Helical" evidence="1">
    <location>
        <begin position="570"/>
        <end position="589"/>
    </location>
</feature>
<evidence type="ECO:0008006" key="4">
    <source>
        <dbReference type="Google" id="ProtNLM"/>
    </source>
</evidence>
<dbReference type="EMBL" id="SADE01000004">
    <property type="protein sequence ID" value="RVU34110.1"/>
    <property type="molecule type" value="Genomic_DNA"/>
</dbReference>
<keyword evidence="1" id="KW-0472">Membrane</keyword>
<keyword evidence="1" id="KW-0812">Transmembrane</keyword>
<dbReference type="Proteomes" id="UP000287447">
    <property type="component" value="Unassembled WGS sequence"/>
</dbReference>
<organism evidence="2 3">
    <name type="scientific">Hwanghaeella grinnelliae</name>
    <dbReference type="NCBI Taxonomy" id="2500179"/>
    <lineage>
        <taxon>Bacteria</taxon>
        <taxon>Pseudomonadati</taxon>
        <taxon>Pseudomonadota</taxon>
        <taxon>Alphaproteobacteria</taxon>
        <taxon>Rhodospirillales</taxon>
        <taxon>Rhodospirillaceae</taxon>
        <taxon>Hwanghaeella</taxon>
    </lineage>
</organism>
<protein>
    <recommendedName>
        <fullName evidence="4">Membrane protein 6-pyruvoyl-tetrahydropterin synthase-related domain-containing protein</fullName>
    </recommendedName>
</protein>
<dbReference type="RefSeq" id="WP_127768140.1">
    <property type="nucleotide sequence ID" value="NZ_SADE01000004.1"/>
</dbReference>
<feature type="transmembrane region" description="Helical" evidence="1">
    <location>
        <begin position="397"/>
        <end position="417"/>
    </location>
</feature>
<keyword evidence="3" id="KW-1185">Reference proteome</keyword>
<comment type="caution">
    <text evidence="2">The sequence shown here is derived from an EMBL/GenBank/DDBJ whole genome shotgun (WGS) entry which is preliminary data.</text>
</comment>
<reference evidence="3" key="1">
    <citation type="submission" date="2019-01" db="EMBL/GenBank/DDBJ databases">
        <title>Gri0909 isolated from a small marine red alga.</title>
        <authorList>
            <person name="Kim J."/>
            <person name="Jeong S.E."/>
            <person name="Jeon C.O."/>
        </authorList>
    </citation>
    <scope>NUCLEOTIDE SEQUENCE [LARGE SCALE GENOMIC DNA]</scope>
    <source>
        <strain evidence="3">Gri0909</strain>
    </source>
</reference>
<feature type="transmembrane region" description="Helical" evidence="1">
    <location>
        <begin position="164"/>
        <end position="181"/>
    </location>
</feature>
<evidence type="ECO:0000313" key="3">
    <source>
        <dbReference type="Proteomes" id="UP000287447"/>
    </source>
</evidence>
<proteinExistence type="predicted"/>
<name>A0A3S2Z572_9PROT</name>
<sequence>MEDTRPSLHVPWSHAIRRARSAALCVAIITTFVVIALIPQIYYGYPNGHSAQYNVPWAHAFSDQLSLDTLYPRWLYAFPDKLGGPIFYFYAPLPFYLNSLLSVLSFSEDADTGLLLTHSVILVLSAATFYIWIGAWVERRLAVLGAIAYMLLPYHFVDLQLRNAIGECMAYVWLPLIFWGIQNNQGKGRCTLAALLGYTALVYSHLPSALLAVLPMVAYTASFFRASILKAMLRLAFIGIGGVLLASPYVIPAILLRKHLHKDAWSEGEHFLPETWLLPDGLFFTPFATMVTVFILLPCALALALHFGLRFPRPSAEARRPFLTSERVSISALWALLPCLIFLTELTTWIWENMEFFRKVQFPWRLGSCIDFLTATIGVLALNRARFVTRLVAADRILVGFFAVLAVYAAGMSWFVVQKTKPELMDWREAEFTSCCVQAPEYVLPSVRNSASMRQHLDANDGNFHRAYLAYTEQLANLPERLTNRPLDAVEDLTVTPEWPDRLSVSARLTAPVTLVLKQSYFPLWEFTSSADDTRLATYPDRATGLLSVDLPKGSGEYTLKMRTSKAERIGSAVGGLAAIILALGILFLRFRRPDLARRDA</sequence>
<feature type="transmembrane region" description="Helical" evidence="1">
    <location>
        <begin position="363"/>
        <end position="385"/>
    </location>
</feature>
<gene>
    <name evidence="2" type="ORF">EOI86_23640</name>
</gene>
<feature type="transmembrane region" description="Helical" evidence="1">
    <location>
        <begin position="231"/>
        <end position="251"/>
    </location>
</feature>
<evidence type="ECO:0000313" key="2">
    <source>
        <dbReference type="EMBL" id="RVU34110.1"/>
    </source>
</evidence>
<feature type="transmembrane region" description="Helical" evidence="1">
    <location>
        <begin position="21"/>
        <end position="43"/>
    </location>
</feature>
<feature type="transmembrane region" description="Helical" evidence="1">
    <location>
        <begin position="113"/>
        <end position="133"/>
    </location>
</feature>
<accession>A0A3S2Z572</accession>
<evidence type="ECO:0000256" key="1">
    <source>
        <dbReference type="SAM" id="Phobius"/>
    </source>
</evidence>